<reference evidence="12 13" key="1">
    <citation type="submission" date="2022-07" db="EMBL/GenBank/DDBJ databases">
        <title>Genome-wide signatures of adaptation to extreme environments.</title>
        <authorList>
            <person name="Cho C.H."/>
            <person name="Yoon H.S."/>
        </authorList>
    </citation>
    <scope>NUCLEOTIDE SEQUENCE [LARGE SCALE GENOMIC DNA]</scope>
    <source>
        <strain evidence="12 13">DBV 063 E5</strain>
    </source>
</reference>
<feature type="transmembrane region" description="Helical" evidence="11">
    <location>
        <begin position="535"/>
        <end position="554"/>
    </location>
</feature>
<organism evidence="12 13">
    <name type="scientific">Cyanidium caldarium</name>
    <name type="common">Red alga</name>
    <dbReference type="NCBI Taxonomy" id="2771"/>
    <lineage>
        <taxon>Eukaryota</taxon>
        <taxon>Rhodophyta</taxon>
        <taxon>Bangiophyceae</taxon>
        <taxon>Cyanidiales</taxon>
        <taxon>Cyanidiaceae</taxon>
        <taxon>Cyanidium</taxon>
    </lineage>
</organism>
<keyword evidence="4" id="KW-0808">Transferase</keyword>
<evidence type="ECO:0000256" key="10">
    <source>
        <dbReference type="SAM" id="MobiDB-lite"/>
    </source>
</evidence>
<evidence type="ECO:0000256" key="7">
    <source>
        <dbReference type="ARBA" id="ARBA00022824"/>
    </source>
</evidence>
<feature type="transmembrane region" description="Helical" evidence="11">
    <location>
        <begin position="243"/>
        <end position="264"/>
    </location>
</feature>
<dbReference type="Proteomes" id="UP001301350">
    <property type="component" value="Unassembled WGS sequence"/>
</dbReference>
<feature type="transmembrane region" description="Helical" evidence="11">
    <location>
        <begin position="655"/>
        <end position="674"/>
    </location>
</feature>
<keyword evidence="9 11" id="KW-0472">Membrane</keyword>
<evidence type="ECO:0000313" key="12">
    <source>
        <dbReference type="EMBL" id="KAK4534408.1"/>
    </source>
</evidence>
<feature type="transmembrane region" description="Helical" evidence="11">
    <location>
        <begin position="44"/>
        <end position="69"/>
    </location>
</feature>
<dbReference type="EC" id="2.7.1.108" evidence="3"/>
<dbReference type="PANTHER" id="PTHR13205:SF15">
    <property type="entry name" value="DOLICHOL KINASE"/>
    <property type="match status" value="1"/>
</dbReference>
<sequence>MSRALPPRKSTDERDGWVLVPCLALAIARLLVQAAGVDGGGGGLAYAPGLLLALWLLFGLLSGGAGVAIKSGIRGWKGQRGWDRQAVLVPVDGLCLRRNSDQGVQVALGLVPLLAAAEATRHGTPSCMSRRLVALAVQLSWYARVALLQRSAVAGDRRPAVFVCSSNGIDQGRARAEDVAGPRWPARKTSRRRTAAYTFLLSQFVPSIVCALVLHRSWLAVFVEGQIATGILRLLLSDAFRGSFTVGEAVLTTFIVSGVLFTAADDALHDVVRVLAHWEAHALGAGDGGVGRGFPWWRDAHNPWRRWLSSLAKFGVRYGRNTAAAAAAAAAPSVGTTASYGIFMRPPPMESVLQAALLTYALLLFLVCVPLSLHLEAWSRSPLARLLTGSIPRTLMRVYCARETVQRLSFYTQAVPSALVWPAPALLLALLHYCGAAVALRAHHIRYVSASLPSPLSALLQPVRVAWCLLRATGFHVGLATAWAVALYVSIFAAPPQSYRWRKIAARKYYHLLALLMFLPAFMNRSQEMDTVRFLAFATAAALALLMVVELLRITTNAPQHPSRAAAAPERRGARDGRKDQPGRDAAAPSHARHRATPLQTFMTSLIDERDEGRVIVSHLYLLAGCAAPVWRVAASGAFHDARPLSRSPRALDDAVSGMIILGVFDAFASLLGCRWGRRRWAGTKKTLEGSLSGFVLAWLTHWALYLGVVHSGVGERVAAAARMTAALAASTLFEALTTQIDNLVLPAFYYAMLSVVYPA</sequence>
<evidence type="ECO:0000256" key="2">
    <source>
        <dbReference type="ARBA" id="ARBA00010794"/>
    </source>
</evidence>
<feature type="transmembrane region" description="Helical" evidence="11">
    <location>
        <begin position="615"/>
        <end position="635"/>
    </location>
</feature>
<comment type="caution">
    <text evidence="12">The sequence shown here is derived from an EMBL/GenBank/DDBJ whole genome shotgun (WGS) entry which is preliminary data.</text>
</comment>
<comment type="similarity">
    <text evidence="2">Belongs to the polyprenol kinase family.</text>
</comment>
<keyword evidence="5 11" id="KW-0812">Transmembrane</keyword>
<feature type="region of interest" description="Disordered" evidence="10">
    <location>
        <begin position="560"/>
        <end position="593"/>
    </location>
</feature>
<evidence type="ECO:0000256" key="5">
    <source>
        <dbReference type="ARBA" id="ARBA00022692"/>
    </source>
</evidence>
<feature type="transmembrane region" description="Helical" evidence="11">
    <location>
        <begin position="473"/>
        <end position="494"/>
    </location>
</feature>
<dbReference type="GO" id="GO:0043048">
    <property type="term" value="P:dolichyl monophosphate biosynthetic process"/>
    <property type="evidence" value="ECO:0007669"/>
    <property type="project" value="TreeGrafter"/>
</dbReference>
<dbReference type="InterPro" id="IPR032974">
    <property type="entry name" value="Polypren_kinase"/>
</dbReference>
<dbReference type="GO" id="GO:0005789">
    <property type="term" value="C:endoplasmic reticulum membrane"/>
    <property type="evidence" value="ECO:0007669"/>
    <property type="project" value="UniProtKB-SubCell"/>
</dbReference>
<comment type="subcellular location">
    <subcellularLocation>
        <location evidence="1">Endoplasmic reticulum membrane</location>
        <topology evidence="1">Multi-pass membrane protein</topology>
    </subcellularLocation>
</comment>
<evidence type="ECO:0000256" key="9">
    <source>
        <dbReference type="ARBA" id="ARBA00023136"/>
    </source>
</evidence>
<evidence type="ECO:0000256" key="8">
    <source>
        <dbReference type="ARBA" id="ARBA00022989"/>
    </source>
</evidence>
<feature type="transmembrane region" description="Helical" evidence="11">
    <location>
        <begin position="323"/>
        <end position="343"/>
    </location>
</feature>
<dbReference type="AlphaFoldDB" id="A0AAV9IR63"/>
<dbReference type="GO" id="GO:0004168">
    <property type="term" value="F:dolichol kinase activity"/>
    <property type="evidence" value="ECO:0007669"/>
    <property type="project" value="UniProtKB-EC"/>
</dbReference>
<name>A0AAV9IR63_CYACA</name>
<evidence type="ECO:0000256" key="4">
    <source>
        <dbReference type="ARBA" id="ARBA00022679"/>
    </source>
</evidence>
<feature type="transmembrane region" description="Helical" evidence="11">
    <location>
        <begin position="506"/>
        <end position="523"/>
    </location>
</feature>
<accession>A0AAV9IR63</accession>
<dbReference type="PANTHER" id="PTHR13205">
    <property type="entry name" value="TRANSMEMBRANE PROTEIN 15-RELATED"/>
    <property type="match status" value="1"/>
</dbReference>
<keyword evidence="13" id="KW-1185">Reference proteome</keyword>
<feature type="compositionally biased region" description="Basic and acidic residues" evidence="10">
    <location>
        <begin position="569"/>
        <end position="583"/>
    </location>
</feature>
<feature type="transmembrane region" description="Helical" evidence="11">
    <location>
        <begin position="355"/>
        <end position="373"/>
    </location>
</feature>
<evidence type="ECO:0000313" key="13">
    <source>
        <dbReference type="Proteomes" id="UP001301350"/>
    </source>
</evidence>
<gene>
    <name evidence="12" type="ORF">CDCA_CDCA01G0433</name>
</gene>
<proteinExistence type="inferred from homology"/>
<evidence type="ECO:0000256" key="6">
    <source>
        <dbReference type="ARBA" id="ARBA00022777"/>
    </source>
</evidence>
<keyword evidence="8 11" id="KW-1133">Transmembrane helix</keyword>
<evidence type="ECO:0000256" key="3">
    <source>
        <dbReference type="ARBA" id="ARBA00012132"/>
    </source>
</evidence>
<evidence type="ECO:0000256" key="11">
    <source>
        <dbReference type="SAM" id="Phobius"/>
    </source>
</evidence>
<evidence type="ECO:0000256" key="1">
    <source>
        <dbReference type="ARBA" id="ARBA00004477"/>
    </source>
</evidence>
<feature type="transmembrane region" description="Helical" evidence="11">
    <location>
        <begin position="195"/>
        <end position="214"/>
    </location>
</feature>
<keyword evidence="7" id="KW-0256">Endoplasmic reticulum</keyword>
<keyword evidence="6" id="KW-0418">Kinase</keyword>
<feature type="transmembrane region" description="Helical" evidence="11">
    <location>
        <begin position="419"/>
        <end position="440"/>
    </location>
</feature>
<protein>
    <recommendedName>
        <fullName evidence="3">dolichol kinase</fullName>
        <ecNumber evidence="3">2.7.1.108</ecNumber>
    </recommendedName>
</protein>
<dbReference type="EMBL" id="JANCYW010000001">
    <property type="protein sequence ID" value="KAK4534408.1"/>
    <property type="molecule type" value="Genomic_DNA"/>
</dbReference>